<keyword evidence="2" id="KW-0732">Signal</keyword>
<dbReference type="InterPro" id="IPR018114">
    <property type="entry name" value="TRYPSIN_HIS"/>
</dbReference>
<proteinExistence type="predicted"/>
<dbReference type="PANTHER" id="PTHR24258">
    <property type="entry name" value="SERINE PROTEASE-RELATED"/>
    <property type="match status" value="1"/>
</dbReference>
<dbReference type="InterPro" id="IPR041588">
    <property type="entry name" value="Integrase_H2C2"/>
</dbReference>
<dbReference type="SUPFAM" id="SSF50494">
    <property type="entry name" value="Trypsin-like serine proteases"/>
    <property type="match status" value="1"/>
</dbReference>
<dbReference type="EMBL" id="JAANIC010001474">
    <property type="protein sequence ID" value="KAG5346682.1"/>
    <property type="molecule type" value="Genomic_DNA"/>
</dbReference>
<dbReference type="SUPFAM" id="SSF56672">
    <property type="entry name" value="DNA/RNA polymerases"/>
    <property type="match status" value="1"/>
</dbReference>
<feature type="chain" id="PRO_5032644707" evidence="2">
    <location>
        <begin position="23"/>
        <end position="1403"/>
    </location>
</feature>
<gene>
    <name evidence="4" type="primary">Mct7</name>
    <name evidence="4" type="ORF">G6Z76_0003687</name>
</gene>
<dbReference type="PROSITE" id="PS50240">
    <property type="entry name" value="TRYPSIN_DOM"/>
    <property type="match status" value="1"/>
</dbReference>
<evidence type="ECO:0000313" key="4">
    <source>
        <dbReference type="EMBL" id="KAG5346682.1"/>
    </source>
</evidence>
<reference evidence="4" key="1">
    <citation type="submission" date="2020-03" db="EMBL/GenBank/DDBJ databases">
        <title>Relaxed selection underlies rapid genomic changes in the transitions from sociality to social parasitism in ants.</title>
        <authorList>
            <person name="Bi X."/>
        </authorList>
    </citation>
    <scope>NUCLEOTIDE SEQUENCE</scope>
    <source>
        <strain evidence="4">BGI-DK2014a</strain>
        <tissue evidence="4">Whole body</tissue>
    </source>
</reference>
<dbReference type="InterPro" id="IPR001254">
    <property type="entry name" value="Trypsin_dom"/>
</dbReference>
<dbReference type="InterPro" id="IPR001314">
    <property type="entry name" value="Peptidase_S1A"/>
</dbReference>
<sequence>MILRTAPEGIVLLLALIGLVGGQDDDSLASTFLSGFLNSLTSTAKIADCPGVCVHTLATIMCDDVLEDVLCPTISMRCCLQDPINGTSSSENAIDDEEPSTSTVSTTIVKTTMISTTPATTTTLSTSTSFTSTKTIPETAHHVIVSLDAEASAESQMRQLLMKTVFFEHYSSILSPQIRGILATSESTDLNKLAKMADKIAETASDSAQCGVTSLSESKPSDFEARMDRLAADVAALAAEVRSQARDGANKNRKLSKSRSSRVLLSPHRTFGAQARVCKGTDKSPCDWQEPKALTDGKLYAVNNTRIDTYGEFRTLHLGIRPLTWNFCVASLPYLTIGADLIAHYGLLPDLKGRRLIDSQNNMYVSGVPQYAISTVIPSTKFVSILSKFSEVTGLEQATPKCSSDVRHHIITTDPPVAERPRRLSPVKLKVAKDEFQRLVEAGICRPSSSPWAGSWRICGNYRRLNAITVPNKFPVPHLHDCSSNLRGKVIFSKLDLHQAFTTRIEYLSGNDNIMADFLSIQWWPTHTTLYCEVTGEAIRLYIPASLRDRVFHIFHDAAHPGPKVIDRLIRQRYVWSNMHRDIAKWCKNYLDCQQLKIIRHVQLNPEKFVAPDGRFKHRSRVLSTVLLGLRTTHVRLDTGASPAEFVYGTTLRVPGEFVLPDDFTPNPKMFIEEFLEHMRKVKPISVEHKYKKRAFVFKDLYSCSHVFLRVGTKRELERPYTGPYKIVNRVSDRVFDIDVKGTQRSVLIKNLKPAYCIRDDLRNATPEAGQTTNSFSNDQPESYNETSEKSSIKACLGICMAERIADYCDAVLVIDTLCKPGYKCCVSRDAFGESPPPELLVIDRLNSSRIDEKNSASDSKISSLLTTMRPNTSLSTSVSAIATATTMTTMITTLTATRQPSTAATTTRPKPVPFKSCKGRCMSGLSALFCENVDAYADCPPDDSVLTVCCISEPQKAETATTIQPSTKAPQLKLPTCPGFCLLTLMAAFCERPNVIITKTSTCQSSYICCDNTKNSSQTPRPRPRPTSRPPTTISLPPDPRPDCPGSCIVSYLSFTCFRNAELTNLFKCKKQGHQCCAPKSLIREFHDENSTEPILTNRNDTFHVTSRPYTTPLTTLYETTTITTTTRSPVYSKYVCGVKGTSRGPIQARNSERIARVVGGEDADANEWCWQVALINSLNQYLCGGALIGTQWVLTAAHCVTNIVRTGDAIYVRVGDHDLTRKYGSPGAQTLRVATTYIHHNHNSQTLDNDIALLKLHGQAELKDGVCLVCLPARGVSHTAGKRCTVTGYGYMGEAGPIPLRVREAEIPIVSDAECIRKVNAVTEKIFILPASSFCAGGEQGNDACQGDGGGPLVCQDDGFYELAGLVSWGFGCGRQNVPGVYVKVSSYIGWINQIISVNNL</sequence>
<dbReference type="FunFam" id="2.40.10.10:FF:000082">
    <property type="entry name" value="Plasma kallikrein"/>
    <property type="match status" value="1"/>
</dbReference>
<evidence type="ECO:0000256" key="1">
    <source>
        <dbReference type="SAM" id="MobiDB-lite"/>
    </source>
</evidence>
<dbReference type="InterPro" id="IPR009003">
    <property type="entry name" value="Peptidase_S1_PA"/>
</dbReference>
<dbReference type="Gene3D" id="3.10.10.10">
    <property type="entry name" value="HIV Type 1 Reverse Transcriptase, subunit A, domain 1"/>
    <property type="match status" value="1"/>
</dbReference>
<dbReference type="InterPro" id="IPR043504">
    <property type="entry name" value="Peptidase_S1_PA_chymotrypsin"/>
</dbReference>
<dbReference type="GO" id="GO:0004252">
    <property type="term" value="F:serine-type endopeptidase activity"/>
    <property type="evidence" value="ECO:0007669"/>
    <property type="project" value="InterPro"/>
</dbReference>
<feature type="signal peptide" evidence="2">
    <location>
        <begin position="1"/>
        <end position="22"/>
    </location>
</feature>
<dbReference type="Proteomes" id="UP000669903">
    <property type="component" value="Unassembled WGS sequence"/>
</dbReference>
<feature type="domain" description="Peptidase S1" evidence="3">
    <location>
        <begin position="1159"/>
        <end position="1399"/>
    </location>
</feature>
<accession>A0A836FYC0</accession>
<dbReference type="Pfam" id="PF00089">
    <property type="entry name" value="Trypsin"/>
    <property type="match status" value="1"/>
</dbReference>
<organism evidence="4 5">
    <name type="scientific">Acromyrmex charruanus</name>
    <dbReference type="NCBI Taxonomy" id="2715315"/>
    <lineage>
        <taxon>Eukaryota</taxon>
        <taxon>Metazoa</taxon>
        <taxon>Ecdysozoa</taxon>
        <taxon>Arthropoda</taxon>
        <taxon>Hexapoda</taxon>
        <taxon>Insecta</taxon>
        <taxon>Pterygota</taxon>
        <taxon>Neoptera</taxon>
        <taxon>Endopterygota</taxon>
        <taxon>Hymenoptera</taxon>
        <taxon>Apocrita</taxon>
        <taxon>Aculeata</taxon>
        <taxon>Formicoidea</taxon>
        <taxon>Formicidae</taxon>
        <taxon>Myrmicinae</taxon>
        <taxon>Acromyrmex</taxon>
    </lineage>
</organism>
<dbReference type="PRINTS" id="PR00722">
    <property type="entry name" value="CHYMOTRYPSIN"/>
</dbReference>
<dbReference type="Gene3D" id="1.10.340.70">
    <property type="match status" value="1"/>
</dbReference>
<dbReference type="PANTHER" id="PTHR24258:SF140">
    <property type="entry name" value="BCDNA.GH08420-RELATED"/>
    <property type="match status" value="1"/>
</dbReference>
<comment type="caution">
    <text evidence="4">The sequence shown here is derived from an EMBL/GenBank/DDBJ whole genome shotgun (WGS) entry which is preliminary data.</text>
</comment>
<dbReference type="SMART" id="SM00020">
    <property type="entry name" value="Tryp_SPc"/>
    <property type="match status" value="1"/>
</dbReference>
<dbReference type="GO" id="GO:0071897">
    <property type="term" value="P:DNA biosynthetic process"/>
    <property type="evidence" value="ECO:0007669"/>
    <property type="project" value="UniProtKB-ARBA"/>
</dbReference>
<dbReference type="Pfam" id="PF17921">
    <property type="entry name" value="Integrase_H2C2"/>
    <property type="match status" value="1"/>
</dbReference>
<dbReference type="GO" id="GO:0006508">
    <property type="term" value="P:proteolysis"/>
    <property type="evidence" value="ECO:0007669"/>
    <property type="project" value="InterPro"/>
</dbReference>
<dbReference type="CDD" id="cd00190">
    <property type="entry name" value="Tryp_SPc"/>
    <property type="match status" value="1"/>
</dbReference>
<dbReference type="Pfam" id="PF18398">
    <property type="entry name" value="CLIP_SPH_mas"/>
    <property type="match status" value="5"/>
</dbReference>
<evidence type="ECO:0000313" key="5">
    <source>
        <dbReference type="Proteomes" id="UP000669903"/>
    </source>
</evidence>
<dbReference type="InterPro" id="IPR043502">
    <property type="entry name" value="DNA/RNA_pol_sf"/>
</dbReference>
<feature type="non-terminal residue" evidence="4">
    <location>
        <position position="1403"/>
    </location>
</feature>
<dbReference type="Gene3D" id="2.40.10.10">
    <property type="entry name" value="Trypsin-like serine proteases"/>
    <property type="match status" value="1"/>
</dbReference>
<keyword evidence="5" id="KW-1185">Reference proteome</keyword>
<evidence type="ECO:0000259" key="3">
    <source>
        <dbReference type="PROSITE" id="PS50240"/>
    </source>
</evidence>
<dbReference type="InterPro" id="IPR040479">
    <property type="entry name" value="CLIP_SPH_mas"/>
</dbReference>
<dbReference type="PROSITE" id="PS00134">
    <property type="entry name" value="TRYPSIN_HIS"/>
    <property type="match status" value="1"/>
</dbReference>
<feature type="region of interest" description="Disordered" evidence="1">
    <location>
        <begin position="1014"/>
        <end position="1041"/>
    </location>
</feature>
<evidence type="ECO:0000256" key="2">
    <source>
        <dbReference type="SAM" id="SignalP"/>
    </source>
</evidence>
<feature type="non-terminal residue" evidence="4">
    <location>
        <position position="1"/>
    </location>
</feature>
<protein>
    <submittedName>
        <fullName evidence="4">TRYT Tryptase</fullName>
    </submittedName>
</protein>
<name>A0A836FYC0_9HYME</name>